<name>A0A915DYS8_9BILA</name>
<dbReference type="WBParaSite" id="jg24611">
    <property type="protein sequence ID" value="jg24611"/>
    <property type="gene ID" value="jg24611"/>
</dbReference>
<sequence length="144" mass="16351">MLECAHLFKLASNEEAEEAQEELVKESQKENEEYFSTDDDMLTFDRKCYERVNKSFTEGMDLLVGYHTVNILLGVICATIAAFNFYIFASTARFRQNYKILLALATADLVNTIAMTAMGANRRDVYNSVLKLADSNQEFMGLCN</sequence>
<reference evidence="3" key="1">
    <citation type="submission" date="2022-11" db="UniProtKB">
        <authorList>
            <consortium name="WormBaseParasite"/>
        </authorList>
    </citation>
    <scope>IDENTIFICATION</scope>
</reference>
<organism evidence="2 3">
    <name type="scientific">Ditylenchus dipsaci</name>
    <dbReference type="NCBI Taxonomy" id="166011"/>
    <lineage>
        <taxon>Eukaryota</taxon>
        <taxon>Metazoa</taxon>
        <taxon>Ecdysozoa</taxon>
        <taxon>Nematoda</taxon>
        <taxon>Chromadorea</taxon>
        <taxon>Rhabditida</taxon>
        <taxon>Tylenchina</taxon>
        <taxon>Tylenchomorpha</taxon>
        <taxon>Sphaerularioidea</taxon>
        <taxon>Anguinidae</taxon>
        <taxon>Anguininae</taxon>
        <taxon>Ditylenchus</taxon>
    </lineage>
</organism>
<evidence type="ECO:0000256" key="1">
    <source>
        <dbReference type="SAM" id="Phobius"/>
    </source>
</evidence>
<dbReference type="AlphaFoldDB" id="A0A915DYS8"/>
<keyword evidence="1" id="KW-0812">Transmembrane</keyword>
<proteinExistence type="predicted"/>
<keyword evidence="2" id="KW-1185">Reference proteome</keyword>
<feature type="transmembrane region" description="Helical" evidence="1">
    <location>
        <begin position="100"/>
        <end position="120"/>
    </location>
</feature>
<keyword evidence="1" id="KW-1133">Transmembrane helix</keyword>
<protein>
    <submittedName>
        <fullName evidence="3">G-protein coupled receptors family 1 profile domain-containing protein</fullName>
    </submittedName>
</protein>
<evidence type="ECO:0000313" key="2">
    <source>
        <dbReference type="Proteomes" id="UP000887574"/>
    </source>
</evidence>
<dbReference type="Proteomes" id="UP000887574">
    <property type="component" value="Unplaced"/>
</dbReference>
<evidence type="ECO:0000313" key="3">
    <source>
        <dbReference type="WBParaSite" id="jg24611"/>
    </source>
</evidence>
<keyword evidence="1" id="KW-0472">Membrane</keyword>
<feature type="transmembrane region" description="Helical" evidence="1">
    <location>
        <begin position="64"/>
        <end position="88"/>
    </location>
</feature>
<accession>A0A915DYS8</accession>